<evidence type="ECO:0000313" key="2">
    <source>
        <dbReference type="EMBL" id="TQV86951.1"/>
    </source>
</evidence>
<accession>A0A545UBV0</accession>
<protein>
    <submittedName>
        <fullName evidence="2">Nuclear transport factor 2 family protein</fullName>
    </submittedName>
</protein>
<dbReference type="Pfam" id="PF12893">
    <property type="entry name" value="Lumazine_bd_2"/>
    <property type="match status" value="1"/>
</dbReference>
<dbReference type="AlphaFoldDB" id="A0A545UBV0"/>
<dbReference type="OrthoDB" id="5732224at2"/>
<feature type="signal peptide" evidence="1">
    <location>
        <begin position="1"/>
        <end position="19"/>
    </location>
</feature>
<feature type="chain" id="PRO_5021805368" evidence="1">
    <location>
        <begin position="20"/>
        <end position="152"/>
    </location>
</feature>
<gene>
    <name evidence="2" type="ORF">FLL46_14155</name>
</gene>
<dbReference type="Gene3D" id="3.10.450.50">
    <property type="match status" value="1"/>
</dbReference>
<name>A0A545UBV0_9GAMM</name>
<dbReference type="Proteomes" id="UP000315439">
    <property type="component" value="Unassembled WGS sequence"/>
</dbReference>
<organism evidence="2 3">
    <name type="scientific">Aliikangiella coralliicola</name>
    <dbReference type="NCBI Taxonomy" id="2592383"/>
    <lineage>
        <taxon>Bacteria</taxon>
        <taxon>Pseudomonadati</taxon>
        <taxon>Pseudomonadota</taxon>
        <taxon>Gammaproteobacteria</taxon>
        <taxon>Oceanospirillales</taxon>
        <taxon>Pleioneaceae</taxon>
        <taxon>Aliikangiella</taxon>
    </lineage>
</organism>
<dbReference type="EMBL" id="VIKS01000009">
    <property type="protein sequence ID" value="TQV86951.1"/>
    <property type="molecule type" value="Genomic_DNA"/>
</dbReference>
<keyword evidence="3" id="KW-1185">Reference proteome</keyword>
<keyword evidence="1" id="KW-0732">Signal</keyword>
<sequence length="152" mass="17565">MLRVILFLSLSLLSVGSHAGQQGDAVAIKKVVLDYIESQHVPSPKRMSKALDKKLAKRTYWKNADGTEFVMETSRDTMLKVAETYNADGNKFPENPRKEIKILDIDGRVATIKLTADDWIDYMHLFKNQQGEWKIINVLWQYHEQSRQQSKK</sequence>
<dbReference type="SUPFAM" id="SSF54427">
    <property type="entry name" value="NTF2-like"/>
    <property type="match status" value="1"/>
</dbReference>
<comment type="caution">
    <text evidence="2">The sequence shown here is derived from an EMBL/GenBank/DDBJ whole genome shotgun (WGS) entry which is preliminary data.</text>
</comment>
<reference evidence="2 3" key="1">
    <citation type="submission" date="2019-07" db="EMBL/GenBank/DDBJ databases">
        <title>Draft genome for Aliikangiella sp. M105.</title>
        <authorList>
            <person name="Wang G."/>
        </authorList>
    </citation>
    <scope>NUCLEOTIDE SEQUENCE [LARGE SCALE GENOMIC DNA]</scope>
    <source>
        <strain evidence="2 3">M105</strain>
    </source>
</reference>
<dbReference type="InterPro" id="IPR032710">
    <property type="entry name" value="NTF2-like_dom_sf"/>
</dbReference>
<evidence type="ECO:0000313" key="3">
    <source>
        <dbReference type="Proteomes" id="UP000315439"/>
    </source>
</evidence>
<evidence type="ECO:0000256" key="1">
    <source>
        <dbReference type="SAM" id="SignalP"/>
    </source>
</evidence>
<dbReference type="RefSeq" id="WP_142894463.1">
    <property type="nucleotide sequence ID" value="NZ_ML660165.1"/>
</dbReference>
<proteinExistence type="predicted"/>
<dbReference type="InterPro" id="IPR039437">
    <property type="entry name" value="FrzH/put_lumazine-bd"/>
</dbReference>